<dbReference type="InterPro" id="IPR018108">
    <property type="entry name" value="MCP_transmembrane"/>
</dbReference>
<evidence type="ECO:0000256" key="8">
    <source>
        <dbReference type="ARBA" id="ARBA00023128"/>
    </source>
</evidence>
<dbReference type="SUPFAM" id="SSF103506">
    <property type="entry name" value="Mitochondrial carrier"/>
    <property type="match status" value="1"/>
</dbReference>
<comment type="similarity">
    <text evidence="2 15">Belongs to the mitochondrial carrier (TC 2.A.29) family.</text>
</comment>
<evidence type="ECO:0000256" key="2">
    <source>
        <dbReference type="ARBA" id="ARBA00006375"/>
    </source>
</evidence>
<keyword evidence="5" id="KW-0677">Repeat</keyword>
<dbReference type="AlphaFoldDB" id="A0AA40LGM9"/>
<evidence type="ECO:0000256" key="10">
    <source>
        <dbReference type="ARBA" id="ARBA00050907"/>
    </source>
</evidence>
<comment type="catalytic activity">
    <reaction evidence="10">
        <text>FAD(in) = FAD(out)</text>
        <dbReference type="Rhea" id="RHEA:76535"/>
        <dbReference type="ChEBI" id="CHEBI:57692"/>
    </reaction>
</comment>
<accession>A0AA40LGM9</accession>
<evidence type="ECO:0000256" key="12">
    <source>
        <dbReference type="ARBA" id="ARBA00070508"/>
    </source>
</evidence>
<evidence type="ECO:0000256" key="3">
    <source>
        <dbReference type="ARBA" id="ARBA00022448"/>
    </source>
</evidence>
<dbReference type="EMBL" id="JAULJE010000019">
    <property type="protein sequence ID" value="KAK1331965.1"/>
    <property type="molecule type" value="Genomic_DNA"/>
</dbReference>
<dbReference type="InterPro" id="IPR044712">
    <property type="entry name" value="SLC25A32-like"/>
</dbReference>
<keyword evidence="7" id="KW-1133">Transmembrane helix</keyword>
<dbReference type="Proteomes" id="UP001177744">
    <property type="component" value="Unassembled WGS sequence"/>
</dbReference>
<evidence type="ECO:0000256" key="6">
    <source>
        <dbReference type="ARBA" id="ARBA00022792"/>
    </source>
</evidence>
<dbReference type="FunFam" id="1.50.40.10:FF:000025">
    <property type="entry name" value="mitochondrial folate transporter/carrier"/>
    <property type="match status" value="1"/>
</dbReference>
<comment type="caution">
    <text evidence="17">The sequence shown here is derived from an EMBL/GenBank/DDBJ whole genome shotgun (WGS) entry which is preliminary data.</text>
</comment>
<dbReference type="PROSITE" id="PS50920">
    <property type="entry name" value="SOLCAR"/>
    <property type="match status" value="3"/>
</dbReference>
<dbReference type="GO" id="GO:0055085">
    <property type="term" value="P:transmembrane transport"/>
    <property type="evidence" value="ECO:0007669"/>
    <property type="project" value="InterPro"/>
</dbReference>
<keyword evidence="3 15" id="KW-0813">Transport</keyword>
<evidence type="ECO:0000256" key="13">
    <source>
        <dbReference type="ARBA" id="ARBA00079992"/>
    </source>
</evidence>
<comment type="subcellular location">
    <subcellularLocation>
        <location evidence="1">Mitochondrion inner membrane</location>
        <topology evidence="1">Multi-pass membrane protein</topology>
    </subcellularLocation>
</comment>
<evidence type="ECO:0000256" key="5">
    <source>
        <dbReference type="ARBA" id="ARBA00022737"/>
    </source>
</evidence>
<dbReference type="GO" id="GO:0005743">
    <property type="term" value="C:mitochondrial inner membrane"/>
    <property type="evidence" value="ECO:0007669"/>
    <property type="project" value="UniProtKB-SubCell"/>
</dbReference>
<organism evidence="17 18">
    <name type="scientific">Cnephaeus nilssonii</name>
    <name type="common">Northern bat</name>
    <name type="synonym">Eptesicus nilssonii</name>
    <dbReference type="NCBI Taxonomy" id="3371016"/>
    <lineage>
        <taxon>Eukaryota</taxon>
        <taxon>Metazoa</taxon>
        <taxon>Chordata</taxon>
        <taxon>Craniata</taxon>
        <taxon>Vertebrata</taxon>
        <taxon>Euteleostomi</taxon>
        <taxon>Mammalia</taxon>
        <taxon>Eutheria</taxon>
        <taxon>Laurasiatheria</taxon>
        <taxon>Chiroptera</taxon>
        <taxon>Yangochiroptera</taxon>
        <taxon>Vespertilionidae</taxon>
        <taxon>Cnephaeus</taxon>
    </lineage>
</organism>
<comment type="function">
    <text evidence="11">Facilitates flavin adenine dinucleotide (FAD) translocation across the mitochondrial inner membrane into the mitochondrial matrix where it acts as a redox cofactor to assist flavoenzyme activities in fundamental metabolic processes including fatty acid beta-oxidation, amino acid and choline metabolism as well as mitochondrial electron transportation. In particular, provides FAD to DLD dehydrogenase of the glycine cleavage system, part of mitochondrial one-carbon metabolic pathway involved in neural tube closure in early embryogenesis.</text>
</comment>
<sequence>MRFGPRPSAPTGSSCGRGWAGTRPKRRPTSRALSPPARLAAAPLSCPFCCQVFGLRASESARRSRKWASTPLFPLLGRGCGPVATVAATASRPTSAALGAVVPAGPEPMTGQDPSAPGPSVWSTVFRHVRYENLVAGVSGGVLSNLALHPLDLVKIRFAVSDGLELRPKYKGIVHCLTTIWKIDGLRGLYQGVTPNVWGAGLSWGLYFFFYNAIKSYKTEGRAERLEATEYLVSAAQAGAMTLCITNPLWVAKTRLMLQYESVANAQKRQYQGMFDTLLKIYKYEGVRGLYKGFVPGLFGTSHGALQFMAYELLKVKYNQHINRLPEAQLSTVEYISVAALSKIFAVAATYPYQVVRARLQDQHMSYNGVLDVITKTWRKEGIGGFYKGIAPNLIRVTPACCITFVVYENVSHFLFDLREEKK</sequence>
<feature type="repeat" description="Solcar" evidence="14">
    <location>
        <begin position="226"/>
        <end position="317"/>
    </location>
</feature>
<evidence type="ECO:0000313" key="17">
    <source>
        <dbReference type="EMBL" id="KAK1331965.1"/>
    </source>
</evidence>
<keyword evidence="4 14" id="KW-0812">Transmembrane</keyword>
<dbReference type="Pfam" id="PF00153">
    <property type="entry name" value="Mito_carr"/>
    <property type="match status" value="3"/>
</dbReference>
<keyword evidence="6" id="KW-0999">Mitochondrion inner membrane</keyword>
<feature type="repeat" description="Solcar" evidence="14">
    <location>
        <begin position="128"/>
        <end position="217"/>
    </location>
</feature>
<feature type="region of interest" description="Disordered" evidence="16">
    <location>
        <begin position="1"/>
        <end position="36"/>
    </location>
</feature>
<evidence type="ECO:0000313" key="18">
    <source>
        <dbReference type="Proteomes" id="UP001177744"/>
    </source>
</evidence>
<reference evidence="17" key="1">
    <citation type="submission" date="2023-06" db="EMBL/GenBank/DDBJ databases">
        <title>Reference genome for the Northern bat (Eptesicus nilssonii), a most northern bat species.</title>
        <authorList>
            <person name="Laine V.N."/>
            <person name="Pulliainen A.T."/>
            <person name="Lilley T.M."/>
        </authorList>
    </citation>
    <scope>NUCLEOTIDE SEQUENCE</scope>
    <source>
        <strain evidence="17">BLF_Eptnil</strain>
        <tissue evidence="17">Kidney</tissue>
    </source>
</reference>
<dbReference type="GO" id="GO:0006862">
    <property type="term" value="P:nucleotide transport"/>
    <property type="evidence" value="ECO:0007669"/>
    <property type="project" value="InterPro"/>
</dbReference>
<proteinExistence type="inferred from homology"/>
<feature type="repeat" description="Solcar" evidence="14">
    <location>
        <begin position="330"/>
        <end position="414"/>
    </location>
</feature>
<dbReference type="InterPro" id="IPR023395">
    <property type="entry name" value="MCP_dom_sf"/>
</dbReference>
<evidence type="ECO:0000256" key="1">
    <source>
        <dbReference type="ARBA" id="ARBA00004448"/>
    </source>
</evidence>
<evidence type="ECO:0000256" key="16">
    <source>
        <dbReference type="SAM" id="MobiDB-lite"/>
    </source>
</evidence>
<evidence type="ECO:0000256" key="14">
    <source>
        <dbReference type="PROSITE-ProRule" id="PRU00282"/>
    </source>
</evidence>
<name>A0AA40LGM9_CNENI</name>
<keyword evidence="18" id="KW-1185">Reference proteome</keyword>
<evidence type="ECO:0000256" key="15">
    <source>
        <dbReference type="RuleBase" id="RU000488"/>
    </source>
</evidence>
<evidence type="ECO:0000256" key="9">
    <source>
        <dbReference type="ARBA" id="ARBA00023136"/>
    </source>
</evidence>
<evidence type="ECO:0000256" key="7">
    <source>
        <dbReference type="ARBA" id="ARBA00022989"/>
    </source>
</evidence>
<dbReference type="GO" id="GO:0015711">
    <property type="term" value="P:organic anion transport"/>
    <property type="evidence" value="ECO:0007669"/>
    <property type="project" value="UniProtKB-ARBA"/>
</dbReference>
<dbReference type="Gene3D" id="1.50.40.10">
    <property type="entry name" value="Mitochondrial carrier domain"/>
    <property type="match status" value="1"/>
</dbReference>
<dbReference type="PANTHER" id="PTHR45683">
    <property type="entry name" value="MITOCHONDRIAL NICOTINAMIDE ADENINE DINUCLEOTIDE TRANSPORTER 1-RELATED-RELATED"/>
    <property type="match status" value="1"/>
</dbReference>
<evidence type="ECO:0000256" key="11">
    <source>
        <dbReference type="ARBA" id="ARBA00058619"/>
    </source>
</evidence>
<keyword evidence="9 14" id="KW-0472">Membrane</keyword>
<keyword evidence="8" id="KW-0496">Mitochondrion</keyword>
<evidence type="ECO:0000256" key="4">
    <source>
        <dbReference type="ARBA" id="ARBA00022692"/>
    </source>
</evidence>
<protein>
    <recommendedName>
        <fullName evidence="12">Solute carrier family 25 member 32</fullName>
    </recommendedName>
    <alternativeName>
        <fullName evidence="13">Mitochondrial FAD transporter</fullName>
    </alternativeName>
</protein>
<gene>
    <name evidence="17" type="ORF">QTO34_007642</name>
</gene>